<organism evidence="1 2">
    <name type="scientific">Aeromonas caviae</name>
    <name type="common">Aeromonas punctata</name>
    <dbReference type="NCBI Taxonomy" id="648"/>
    <lineage>
        <taxon>Bacteria</taxon>
        <taxon>Pseudomonadati</taxon>
        <taxon>Pseudomonadota</taxon>
        <taxon>Gammaproteobacteria</taxon>
        <taxon>Aeromonadales</taxon>
        <taxon>Aeromonadaceae</taxon>
        <taxon>Aeromonas</taxon>
    </lineage>
</organism>
<evidence type="ECO:0000313" key="2">
    <source>
        <dbReference type="Proteomes" id="UP001304847"/>
    </source>
</evidence>
<evidence type="ECO:0008006" key="3">
    <source>
        <dbReference type="Google" id="ProtNLM"/>
    </source>
</evidence>
<sequence>MSNQQHDHLRAAETGFRDASLALTALTTLTESAGSAAAIAQRTSMDVFLLGLSANLGMIQRQLVSALGHLGESGPDGDTPEQTTIERQRGRRLTELLDQLAEALERAVLCPVERAQYSALLDALRVEAGICQEVLA</sequence>
<protein>
    <recommendedName>
        <fullName evidence="3">MarR family transcriptional regulator</fullName>
    </recommendedName>
</protein>
<accession>A0ABU5W846</accession>
<dbReference type="EMBL" id="JAYGOJ010000080">
    <property type="protein sequence ID" value="MEA9437004.1"/>
    <property type="molecule type" value="Genomic_DNA"/>
</dbReference>
<keyword evidence="2" id="KW-1185">Reference proteome</keyword>
<evidence type="ECO:0000313" key="1">
    <source>
        <dbReference type="EMBL" id="MEA9437004.1"/>
    </source>
</evidence>
<dbReference type="RefSeq" id="WP_323580762.1">
    <property type="nucleotide sequence ID" value="NZ_JAYGOJ010000080.1"/>
</dbReference>
<comment type="caution">
    <text evidence="1">The sequence shown here is derived from an EMBL/GenBank/DDBJ whole genome shotgun (WGS) entry which is preliminary data.</text>
</comment>
<gene>
    <name evidence="1" type="ORF">VCX44_14600</name>
</gene>
<dbReference type="Proteomes" id="UP001304847">
    <property type="component" value="Unassembled WGS sequence"/>
</dbReference>
<reference evidence="1 2" key="1">
    <citation type="submission" date="2023-12" db="EMBL/GenBank/DDBJ databases">
        <title>Characterization of antibiotic resistance in Aeromonas spp. in hospital effluent.</title>
        <authorList>
            <person name="Negoseki B.R.S."/>
            <person name="Krul D."/>
            <person name="Siqueira A.C."/>
            <person name="Almeida M."/>
            <person name="Mesa D."/>
            <person name="Conte D."/>
            <person name="Dalla-Costa L.M."/>
        </authorList>
    </citation>
    <scope>NUCLEOTIDE SEQUENCE [LARGE SCALE GENOMIC DNA]</scope>
    <source>
        <strain evidence="1 2">36v</strain>
    </source>
</reference>
<proteinExistence type="predicted"/>
<name>A0ABU5W846_AERCA</name>